<feature type="region of interest" description="Disordered" evidence="1">
    <location>
        <begin position="121"/>
        <end position="142"/>
    </location>
</feature>
<feature type="compositionally biased region" description="Pro residues" evidence="1">
    <location>
        <begin position="171"/>
        <end position="181"/>
    </location>
</feature>
<feature type="compositionally biased region" description="Basic and acidic residues" evidence="1">
    <location>
        <begin position="230"/>
        <end position="242"/>
    </location>
</feature>
<protein>
    <submittedName>
        <fullName evidence="2">Uncharacterized protein</fullName>
    </submittedName>
</protein>
<evidence type="ECO:0000256" key="1">
    <source>
        <dbReference type="SAM" id="MobiDB-lite"/>
    </source>
</evidence>
<feature type="compositionally biased region" description="Polar residues" evidence="1">
    <location>
        <begin position="132"/>
        <end position="142"/>
    </location>
</feature>
<accession>A0ABS4DHX3</accession>
<reference evidence="2 3" key="1">
    <citation type="submission" date="2021-03" db="EMBL/GenBank/DDBJ databases">
        <authorList>
            <person name="Grouzdev D.S."/>
        </authorList>
    </citation>
    <scope>NUCLEOTIDE SEQUENCE [LARGE SCALE GENOMIC DNA]</scope>
    <source>
        <strain evidence="2 3">M50-1</strain>
    </source>
</reference>
<dbReference type="RefSeq" id="WP_135482387.1">
    <property type="nucleotide sequence ID" value="NZ_SIJK02000149.1"/>
</dbReference>
<comment type="caution">
    <text evidence="2">The sequence shown here is derived from an EMBL/GenBank/DDBJ whole genome shotgun (WGS) entry which is preliminary data.</text>
</comment>
<evidence type="ECO:0000313" key="3">
    <source>
        <dbReference type="Proteomes" id="UP001193081"/>
    </source>
</evidence>
<name>A0ABS4DHX3_9CHLR</name>
<feature type="region of interest" description="Disordered" evidence="1">
    <location>
        <begin position="165"/>
        <end position="278"/>
    </location>
</feature>
<evidence type="ECO:0000313" key="2">
    <source>
        <dbReference type="EMBL" id="MBP1469035.1"/>
    </source>
</evidence>
<dbReference type="Proteomes" id="UP001193081">
    <property type="component" value="Unassembled WGS sequence"/>
</dbReference>
<proteinExistence type="predicted"/>
<gene>
    <name evidence="2" type="ORF">EYB53_025225</name>
</gene>
<sequence>MVLALLNSPLVEYTLKLVNPTVNFQVGDLARLPIPTQTSAVLDGLVERAIALAREDSVESETTYDFVAPPAWPNGGADVAARRAELAAIEQEIDEEVYRLYGIAGEDRAAIEAELSVVSSSLSVEDDDEQPTTDNEQLTTDNEQLTTDQLARQWISYALGVALGRFRPSGGGPPPPRPPSPTRGEGGDGGKHPSPLVGEGQRVGGNPVDLVARQHLTPPPPRPPSPTRGEGGDGDHPADLVAHKHPSPRVGEGQGVGGKLPSPRVGEGQGVGGNIGRGRFTPEVAAQLRGLADEDGLGMIESGHPDDLGARVERVLELMVGEEEAHRLIAVATGGKPLVSYLIGDFYKEHVRQYRKRPVYWLLQSPRKTFSILLFHERLTGDSLPLILGNRYLQGRVNALRGRLGEFQGQVAAAAPGRARKAVERERDEVAERLTDAEEFARLIRAVIERPNERGEIAGWRPAIDDGVLINLAPLYTLMPAWAVEPKKCWQALERGDYDWSHTAMRYCDQR</sequence>
<keyword evidence="3" id="KW-1185">Reference proteome</keyword>
<dbReference type="EMBL" id="SIJK02000149">
    <property type="protein sequence ID" value="MBP1469035.1"/>
    <property type="molecule type" value="Genomic_DNA"/>
</dbReference>
<feature type="compositionally biased region" description="Gly residues" evidence="1">
    <location>
        <begin position="267"/>
        <end position="276"/>
    </location>
</feature>
<organism evidence="2 3">
    <name type="scientific">Candidatus Chloroploca mongolica</name>
    <dbReference type="NCBI Taxonomy" id="2528176"/>
    <lineage>
        <taxon>Bacteria</taxon>
        <taxon>Bacillati</taxon>
        <taxon>Chloroflexota</taxon>
        <taxon>Chloroflexia</taxon>
        <taxon>Chloroflexales</taxon>
        <taxon>Chloroflexineae</taxon>
        <taxon>Oscillochloridaceae</taxon>
        <taxon>Candidatus Chloroploca</taxon>
    </lineage>
</organism>
<feature type="compositionally biased region" description="Pro residues" evidence="1">
    <location>
        <begin position="217"/>
        <end position="226"/>
    </location>
</feature>